<dbReference type="EMBL" id="JABEYC010000785">
    <property type="protein sequence ID" value="KAF4974251.1"/>
    <property type="molecule type" value="Genomic_DNA"/>
</dbReference>
<reference evidence="3" key="2">
    <citation type="submission" date="2020-05" db="EMBL/GenBank/DDBJ databases">
        <authorList>
            <person name="Kim H.-S."/>
            <person name="Proctor R.H."/>
            <person name="Brown D.W."/>
        </authorList>
    </citation>
    <scope>NUCLEOTIDE SEQUENCE</scope>
    <source>
        <strain evidence="3">NRRL 22465</strain>
    </source>
</reference>
<organism evidence="3 4">
    <name type="scientific">Fusarium zealandicum</name>
    <dbReference type="NCBI Taxonomy" id="1053134"/>
    <lineage>
        <taxon>Eukaryota</taxon>
        <taxon>Fungi</taxon>
        <taxon>Dikarya</taxon>
        <taxon>Ascomycota</taxon>
        <taxon>Pezizomycotina</taxon>
        <taxon>Sordariomycetes</taxon>
        <taxon>Hypocreomycetidae</taxon>
        <taxon>Hypocreales</taxon>
        <taxon>Nectriaceae</taxon>
        <taxon>Fusarium</taxon>
        <taxon>Fusarium staphyleae species complex</taxon>
    </lineage>
</organism>
<comment type="caution">
    <text evidence="3">The sequence shown here is derived from an EMBL/GenBank/DDBJ whole genome shotgun (WGS) entry which is preliminary data.</text>
</comment>
<keyword evidence="2" id="KW-0472">Membrane</keyword>
<keyword evidence="2" id="KW-0812">Transmembrane</keyword>
<keyword evidence="4" id="KW-1185">Reference proteome</keyword>
<proteinExistence type="predicted"/>
<evidence type="ECO:0000256" key="2">
    <source>
        <dbReference type="SAM" id="Phobius"/>
    </source>
</evidence>
<feature type="compositionally biased region" description="Basic and acidic residues" evidence="1">
    <location>
        <begin position="1"/>
        <end position="22"/>
    </location>
</feature>
<feature type="transmembrane region" description="Helical" evidence="2">
    <location>
        <begin position="269"/>
        <end position="286"/>
    </location>
</feature>
<feature type="transmembrane region" description="Helical" evidence="2">
    <location>
        <begin position="213"/>
        <end position="233"/>
    </location>
</feature>
<gene>
    <name evidence="3" type="ORF">FZEAL_8831</name>
</gene>
<feature type="region of interest" description="Disordered" evidence="1">
    <location>
        <begin position="1"/>
        <end position="31"/>
    </location>
</feature>
<feature type="transmembrane region" description="Helical" evidence="2">
    <location>
        <begin position="245"/>
        <end position="262"/>
    </location>
</feature>
<accession>A0A8H4UDP4</accession>
<protein>
    <submittedName>
        <fullName evidence="3">Uncharacterized protein</fullName>
    </submittedName>
</protein>
<dbReference type="AlphaFoldDB" id="A0A8H4UDP4"/>
<sequence length="290" mass="32414">MPRLEYSERPSIDGTHQQRLDEPPTADGTSVTLDLESQSVPGRNKKGSTLLSLLQQRDTRLIVAPRCTAAVMSCAQYAANDILRAYQRLEVKKQAGEDGGEVLKEELYQKCTSYVQFLVHTNQILKIDQPNKTFLRNLRPVAKEILGDEGETIFLDEPIGDYVSLSEPDQLDRIISLIPFSKFGRWLFRPFLAKREEFGNSFLVHYHEMAMRGLIFTGFSAIIGVFACAPVAIQSLNVDTAAGEVATYLVFMIVFGWLMQVLAKNFDKLLLTSLAYAGVMATVMPGRQGQ</sequence>
<name>A0A8H4UDP4_9HYPO</name>
<evidence type="ECO:0000313" key="4">
    <source>
        <dbReference type="Proteomes" id="UP000635477"/>
    </source>
</evidence>
<reference evidence="3" key="1">
    <citation type="journal article" date="2020" name="BMC Genomics">
        <title>Correction to: Identification and distribution of gene clusters required for synthesis of sphingolipid metabolism inhibitors in diverse species of the filamentous fungus Fusarium.</title>
        <authorList>
            <person name="Kim H.S."/>
            <person name="Lohmar J.M."/>
            <person name="Busman M."/>
            <person name="Brown D.W."/>
            <person name="Naumann T.A."/>
            <person name="Divon H.H."/>
            <person name="Lysoe E."/>
            <person name="Uhlig S."/>
            <person name="Proctor R.H."/>
        </authorList>
    </citation>
    <scope>NUCLEOTIDE SEQUENCE</scope>
    <source>
        <strain evidence="3">NRRL 22465</strain>
    </source>
</reference>
<evidence type="ECO:0000313" key="3">
    <source>
        <dbReference type="EMBL" id="KAF4974251.1"/>
    </source>
</evidence>
<keyword evidence="2" id="KW-1133">Transmembrane helix</keyword>
<evidence type="ECO:0000256" key="1">
    <source>
        <dbReference type="SAM" id="MobiDB-lite"/>
    </source>
</evidence>
<dbReference type="Proteomes" id="UP000635477">
    <property type="component" value="Unassembled WGS sequence"/>
</dbReference>
<dbReference type="OrthoDB" id="5079013at2759"/>